<dbReference type="AlphaFoldDB" id="D0P3I6"/>
<proteinExistence type="predicted"/>
<dbReference type="GeneID" id="9466749"/>
<dbReference type="EMBL" id="DS028378">
    <property type="protein sequence ID" value="EEY60029.1"/>
    <property type="molecule type" value="Genomic_DNA"/>
</dbReference>
<name>D0P3I6_PHYIT</name>
<dbReference type="PANTHER" id="PTHR47150:SF5">
    <property type="entry name" value="OS07G0546750 PROTEIN"/>
    <property type="match status" value="1"/>
</dbReference>
<evidence type="ECO:0000313" key="2">
    <source>
        <dbReference type="Proteomes" id="UP000006643"/>
    </source>
</evidence>
<protein>
    <recommendedName>
        <fullName evidence="3">Protein ALP1-like</fullName>
    </recommendedName>
</protein>
<evidence type="ECO:0008006" key="3">
    <source>
        <dbReference type="Google" id="ProtNLM"/>
    </source>
</evidence>
<dbReference type="Pfam" id="PF04827">
    <property type="entry name" value="Plant_tran"/>
    <property type="match status" value="1"/>
</dbReference>
<gene>
    <name evidence="1" type="ORF">PITG_21076</name>
</gene>
<dbReference type="InterPro" id="IPR006912">
    <property type="entry name" value="Harbinger_derived_prot"/>
</dbReference>
<keyword evidence="2" id="KW-1185">Reference proteome</keyword>
<dbReference type="KEGG" id="pif:PITG_21076"/>
<accession>D0P3I6</accession>
<dbReference type="PANTHER" id="PTHR47150">
    <property type="entry name" value="OS12G0169200 PROTEIN"/>
    <property type="match status" value="1"/>
</dbReference>
<dbReference type="STRING" id="403677.D0P3I6"/>
<dbReference type="InParanoid" id="D0P3I6"/>
<dbReference type="eggNOG" id="ENOG502QR5Z">
    <property type="taxonomic scope" value="Eukaryota"/>
</dbReference>
<sequence length="140" mass="15790">MIGSLDCMHWSWKNCPTAWAGVYRGKEKESTVILEAVASQSLWIWHAFFGVPGSSNDLNVLERSPLFDNNINGEAAQVYFEVNGAIYEIPYYLTDGIYPPWASFQQSISNPICLKRKLYAAMQESVRKDVERAFGCRGNG</sequence>
<dbReference type="OrthoDB" id="124630at2759"/>
<dbReference type="RefSeq" id="XP_002895141.1">
    <property type="nucleotide sequence ID" value="XM_002895095.1"/>
</dbReference>
<reference evidence="2" key="1">
    <citation type="journal article" date="2009" name="Nature">
        <title>Genome sequence and analysis of the Irish potato famine pathogen Phytophthora infestans.</title>
        <authorList>
            <consortium name="The Broad Institute Genome Sequencing Platform"/>
            <person name="Haas B.J."/>
            <person name="Kamoun S."/>
            <person name="Zody M.C."/>
            <person name="Jiang R.H."/>
            <person name="Handsaker R.E."/>
            <person name="Cano L.M."/>
            <person name="Grabherr M."/>
            <person name="Kodira C.D."/>
            <person name="Raffaele S."/>
            <person name="Torto-Alalibo T."/>
            <person name="Bozkurt T.O."/>
            <person name="Ah-Fong A.M."/>
            <person name="Alvarado L."/>
            <person name="Anderson V.L."/>
            <person name="Armstrong M.R."/>
            <person name="Avrova A."/>
            <person name="Baxter L."/>
            <person name="Beynon J."/>
            <person name="Boevink P.C."/>
            <person name="Bollmann S.R."/>
            <person name="Bos J.I."/>
            <person name="Bulone V."/>
            <person name="Cai G."/>
            <person name="Cakir C."/>
            <person name="Carrington J.C."/>
            <person name="Chawner M."/>
            <person name="Conti L."/>
            <person name="Costanzo S."/>
            <person name="Ewan R."/>
            <person name="Fahlgren N."/>
            <person name="Fischbach M.A."/>
            <person name="Fugelstad J."/>
            <person name="Gilroy E.M."/>
            <person name="Gnerre S."/>
            <person name="Green P.J."/>
            <person name="Grenville-Briggs L.J."/>
            <person name="Griffith J."/>
            <person name="Grunwald N.J."/>
            <person name="Horn K."/>
            <person name="Horner N.R."/>
            <person name="Hu C.H."/>
            <person name="Huitema E."/>
            <person name="Jeong D.H."/>
            <person name="Jones A.M."/>
            <person name="Jones J.D."/>
            <person name="Jones R.W."/>
            <person name="Karlsson E.K."/>
            <person name="Kunjeti S.G."/>
            <person name="Lamour K."/>
            <person name="Liu Z."/>
            <person name="Ma L."/>
            <person name="Maclean D."/>
            <person name="Chibucos M.C."/>
            <person name="McDonald H."/>
            <person name="McWalters J."/>
            <person name="Meijer H.J."/>
            <person name="Morgan W."/>
            <person name="Morris P.F."/>
            <person name="Munro C.A."/>
            <person name="O'Neill K."/>
            <person name="Ospina-Giraldo M."/>
            <person name="Pinzon A."/>
            <person name="Pritchard L."/>
            <person name="Ramsahoye B."/>
            <person name="Ren Q."/>
            <person name="Restrepo S."/>
            <person name="Roy S."/>
            <person name="Sadanandom A."/>
            <person name="Savidor A."/>
            <person name="Schornack S."/>
            <person name="Schwartz D.C."/>
            <person name="Schumann U.D."/>
            <person name="Schwessinger B."/>
            <person name="Seyer L."/>
            <person name="Sharpe T."/>
            <person name="Silvar C."/>
            <person name="Song J."/>
            <person name="Studholme D.J."/>
            <person name="Sykes S."/>
            <person name="Thines M."/>
            <person name="van de Vondervoort P.J."/>
            <person name="Phuntumart V."/>
            <person name="Wawra S."/>
            <person name="Weide R."/>
            <person name="Win J."/>
            <person name="Young C."/>
            <person name="Zhou S."/>
            <person name="Fry W."/>
            <person name="Meyers B.C."/>
            <person name="van West P."/>
            <person name="Ristaino J."/>
            <person name="Govers F."/>
            <person name="Birch P.R."/>
            <person name="Whisson S.C."/>
            <person name="Judelson H.S."/>
            <person name="Nusbaum C."/>
        </authorList>
    </citation>
    <scope>NUCLEOTIDE SEQUENCE [LARGE SCALE GENOMIC DNA]</scope>
    <source>
        <strain evidence="2">T30-4</strain>
    </source>
</reference>
<evidence type="ECO:0000313" key="1">
    <source>
        <dbReference type="EMBL" id="EEY60029.1"/>
    </source>
</evidence>
<dbReference type="OMA" id="CTIWHFF"/>
<organism evidence="1 2">
    <name type="scientific">Phytophthora infestans (strain T30-4)</name>
    <name type="common">Potato late blight agent</name>
    <dbReference type="NCBI Taxonomy" id="403677"/>
    <lineage>
        <taxon>Eukaryota</taxon>
        <taxon>Sar</taxon>
        <taxon>Stramenopiles</taxon>
        <taxon>Oomycota</taxon>
        <taxon>Peronosporomycetes</taxon>
        <taxon>Peronosporales</taxon>
        <taxon>Peronosporaceae</taxon>
        <taxon>Phytophthora</taxon>
    </lineage>
</organism>
<dbReference type="VEuPathDB" id="FungiDB:PITG_21076"/>
<dbReference type="HOGENOM" id="CLU_012390_8_1_1"/>
<dbReference type="Proteomes" id="UP000006643">
    <property type="component" value="Unassembled WGS sequence"/>
</dbReference>